<dbReference type="OrthoDB" id="1720556at2759"/>
<feature type="compositionally biased region" description="Basic and acidic residues" evidence="3">
    <location>
        <begin position="75"/>
        <end position="87"/>
    </location>
</feature>
<feature type="domain" description="RFTS" evidence="4">
    <location>
        <begin position="457"/>
        <end position="596"/>
    </location>
</feature>
<evidence type="ECO:0000256" key="3">
    <source>
        <dbReference type="SAM" id="MobiDB-lite"/>
    </source>
</evidence>
<dbReference type="EMBL" id="JAMYWD010000007">
    <property type="protein sequence ID" value="KAJ4967073.1"/>
    <property type="molecule type" value="Genomic_DNA"/>
</dbReference>
<dbReference type="GO" id="GO:0005634">
    <property type="term" value="C:nucleus"/>
    <property type="evidence" value="ECO:0007669"/>
    <property type="project" value="UniProtKB-SubCell"/>
</dbReference>
<organism evidence="5 6">
    <name type="scientific">Protea cynaroides</name>
    <dbReference type="NCBI Taxonomy" id="273540"/>
    <lineage>
        <taxon>Eukaryota</taxon>
        <taxon>Viridiplantae</taxon>
        <taxon>Streptophyta</taxon>
        <taxon>Embryophyta</taxon>
        <taxon>Tracheophyta</taxon>
        <taxon>Spermatophyta</taxon>
        <taxon>Magnoliopsida</taxon>
        <taxon>Proteales</taxon>
        <taxon>Proteaceae</taxon>
        <taxon>Protea</taxon>
    </lineage>
</organism>
<gene>
    <name evidence="5" type="ORF">NE237_018922</name>
</gene>
<proteinExistence type="predicted"/>
<accession>A0A9Q0KAQ9</accession>
<keyword evidence="2" id="KW-0539">Nucleus</keyword>
<evidence type="ECO:0000313" key="5">
    <source>
        <dbReference type="EMBL" id="KAJ4967073.1"/>
    </source>
</evidence>
<evidence type="ECO:0000313" key="6">
    <source>
        <dbReference type="Proteomes" id="UP001141806"/>
    </source>
</evidence>
<evidence type="ECO:0000259" key="4">
    <source>
        <dbReference type="Pfam" id="PF12047"/>
    </source>
</evidence>
<feature type="compositionally biased region" description="Basic residues" evidence="3">
    <location>
        <begin position="62"/>
        <end position="74"/>
    </location>
</feature>
<evidence type="ECO:0000256" key="1">
    <source>
        <dbReference type="ARBA" id="ARBA00004123"/>
    </source>
</evidence>
<keyword evidence="6" id="KW-1185">Reference proteome</keyword>
<evidence type="ECO:0000256" key="2">
    <source>
        <dbReference type="ARBA" id="ARBA00023242"/>
    </source>
</evidence>
<name>A0A9Q0KAQ9_9MAGN</name>
<dbReference type="AlphaFoldDB" id="A0A9Q0KAQ9"/>
<sequence length="663" mass="76290">MSTSMGCGFLATSYVQRETAQGDRKISSCRSFLTLEEEGTTSGFLLKKVRAERELQPFVRENRRRRKRGKKQKKERLPEREKKEKKTGGIKYNTRARSKGSSSDIHKMVSDKAIGNDPKGKKRNVLEKPYLLRSEIPKRATSKHSKEPVCYFNELLALRKTFSLHDTRRPYKRRITDFIIHDVARNQQPIEVDMLISGTVLLWKGSSKEKKVKGIFWRIKNWEILGFEEGSPRICVSTNFAHYYCVEPANNYKKFYDHFSWKIRFCIQVFQKQLSKTCGGNPDLCLNELLARVVYSLRGSKCFLGGMSVISLGEFIYNQLIRLDEPSKEDTKIFNLPVLVTLRDYSKKLWGSVSLNPPSGESLKFLQMKDIVAKLDESISDSSVDEEDVDARLARWLPKVDFWGLKKEQHSSATVSYGKVHEDEIANEYPLPAYHSHGREMDEIILFGINANLSGYDNLPRVMLHNWSIYNCESRLISLELLPMKSHSNIINGKIFASGSLTFDDGSTSIANNVDGIPIYLSPIKEWMIKVEPSMIIILIRTDWACYRLGKPSEQYAPYETVLKTARLAISIFTLLKAQSRESLLSFCDVIKKVSEFEKDHPAYISTDPAVVERYVVVHGRIILQHLAENPDDMIREFAFVTDLLIKRRESQHKRLEVEEEVK</sequence>
<dbReference type="Pfam" id="PF12047">
    <property type="entry name" value="DNMT1-RFD"/>
    <property type="match status" value="2"/>
</dbReference>
<feature type="domain" description="RFTS" evidence="4">
    <location>
        <begin position="172"/>
        <end position="294"/>
    </location>
</feature>
<reference evidence="5" key="1">
    <citation type="journal article" date="2023" name="Plant J.">
        <title>The genome of the king protea, Protea cynaroides.</title>
        <authorList>
            <person name="Chang J."/>
            <person name="Duong T.A."/>
            <person name="Schoeman C."/>
            <person name="Ma X."/>
            <person name="Roodt D."/>
            <person name="Barker N."/>
            <person name="Li Z."/>
            <person name="Van de Peer Y."/>
            <person name="Mizrachi E."/>
        </authorList>
    </citation>
    <scope>NUCLEOTIDE SEQUENCE</scope>
    <source>
        <tissue evidence="5">Young leaves</tissue>
    </source>
</reference>
<comment type="subcellular location">
    <subcellularLocation>
        <location evidence="1">Nucleus</location>
    </subcellularLocation>
</comment>
<protein>
    <recommendedName>
        <fullName evidence="4">RFTS domain-containing protein</fullName>
    </recommendedName>
</protein>
<feature type="region of interest" description="Disordered" evidence="3">
    <location>
        <begin position="57"/>
        <end position="122"/>
    </location>
</feature>
<dbReference type="Proteomes" id="UP001141806">
    <property type="component" value="Unassembled WGS sequence"/>
</dbReference>
<dbReference type="InterPro" id="IPR022702">
    <property type="entry name" value="Cytosine_MeTrfase1_RFD"/>
</dbReference>
<comment type="caution">
    <text evidence="5">The sequence shown here is derived from an EMBL/GenBank/DDBJ whole genome shotgun (WGS) entry which is preliminary data.</text>
</comment>